<proteinExistence type="predicted"/>
<dbReference type="AlphaFoldDB" id="A0A1M7RA85"/>
<organism evidence="1 2">
    <name type="scientific">Cryptosporangium aurantiacum</name>
    <dbReference type="NCBI Taxonomy" id="134849"/>
    <lineage>
        <taxon>Bacteria</taxon>
        <taxon>Bacillati</taxon>
        <taxon>Actinomycetota</taxon>
        <taxon>Actinomycetes</taxon>
        <taxon>Cryptosporangiales</taxon>
        <taxon>Cryptosporangiaceae</taxon>
        <taxon>Cryptosporangium</taxon>
    </lineage>
</organism>
<reference evidence="1 2" key="1">
    <citation type="submission" date="2016-11" db="EMBL/GenBank/DDBJ databases">
        <authorList>
            <person name="Jaros S."/>
            <person name="Januszkiewicz K."/>
            <person name="Wedrychowicz H."/>
        </authorList>
    </citation>
    <scope>NUCLEOTIDE SEQUENCE [LARGE SCALE GENOMIC DNA]</scope>
    <source>
        <strain evidence="1 2">DSM 46144</strain>
    </source>
</reference>
<evidence type="ECO:0000313" key="2">
    <source>
        <dbReference type="Proteomes" id="UP000184440"/>
    </source>
</evidence>
<dbReference type="EMBL" id="FRCS01000009">
    <property type="protein sequence ID" value="SHN43234.1"/>
    <property type="molecule type" value="Genomic_DNA"/>
</dbReference>
<keyword evidence="2" id="KW-1185">Reference proteome</keyword>
<accession>A0A1M7RA85</accession>
<name>A0A1M7RA85_9ACTN</name>
<dbReference type="Proteomes" id="UP000184440">
    <property type="component" value="Unassembled WGS sequence"/>
</dbReference>
<gene>
    <name evidence="1" type="ORF">SAMN05443668_10985</name>
</gene>
<evidence type="ECO:0000313" key="1">
    <source>
        <dbReference type="EMBL" id="SHN43234.1"/>
    </source>
</evidence>
<sequence>MLCGALAVGGLWLGSVWLDTPAQAPTGDAAVACAILEGLPAASATSTGARLYAASELSATAAGDDERWTRLAESTRRAYLSSEDRNNAAVDEHVEAAVGECRR</sequence>
<protein>
    <submittedName>
        <fullName evidence="1">Uncharacterized protein</fullName>
    </submittedName>
</protein>